<dbReference type="EMBL" id="SMCR01000002">
    <property type="protein sequence ID" value="TCV99287.1"/>
    <property type="molecule type" value="Genomic_DNA"/>
</dbReference>
<accession>A0A4R3Z2W8</accession>
<comment type="caution">
    <text evidence="1">The sequence shown here is derived from an EMBL/GenBank/DDBJ whole genome shotgun (WGS) entry which is preliminary data.</text>
</comment>
<dbReference type="AlphaFoldDB" id="A0A4R3Z2W8"/>
<reference evidence="1 2" key="1">
    <citation type="submission" date="2019-03" db="EMBL/GenBank/DDBJ databases">
        <title>Genomic Encyclopedia of Type Strains, Phase IV (KMG-IV): sequencing the most valuable type-strain genomes for metagenomic binning, comparative biology and taxonomic classification.</title>
        <authorList>
            <person name="Goeker M."/>
        </authorList>
    </citation>
    <scope>NUCLEOTIDE SEQUENCE [LARGE SCALE GENOMIC DNA]</scope>
    <source>
        <strain evidence="1 2">DSM 19580</strain>
    </source>
</reference>
<sequence length="95" mass="10155">MIPCGFSAVSAELKMASMVKTSQLGNSARCLMRGQIRFKPVSDLLDSFAAKFIAIECSSSRVSMGETGRVGLPALVTISVLRVGRGTYRPGRIIC</sequence>
<name>A0A4R3Z2W8_9GAMM</name>
<organism evidence="1 2">
    <name type="scientific">Biostraticola tofi</name>
    <dbReference type="NCBI Taxonomy" id="466109"/>
    <lineage>
        <taxon>Bacteria</taxon>
        <taxon>Pseudomonadati</taxon>
        <taxon>Pseudomonadota</taxon>
        <taxon>Gammaproteobacteria</taxon>
        <taxon>Enterobacterales</taxon>
        <taxon>Bruguierivoracaceae</taxon>
        <taxon>Biostraticola</taxon>
    </lineage>
</organism>
<proteinExistence type="predicted"/>
<gene>
    <name evidence="1" type="ORF">EDC52_102633</name>
</gene>
<protein>
    <submittedName>
        <fullName evidence="1">Uncharacterized protein</fullName>
    </submittedName>
</protein>
<keyword evidence="2" id="KW-1185">Reference proteome</keyword>
<dbReference type="Proteomes" id="UP000295719">
    <property type="component" value="Unassembled WGS sequence"/>
</dbReference>
<evidence type="ECO:0000313" key="1">
    <source>
        <dbReference type="EMBL" id="TCV99287.1"/>
    </source>
</evidence>
<evidence type="ECO:0000313" key="2">
    <source>
        <dbReference type="Proteomes" id="UP000295719"/>
    </source>
</evidence>